<dbReference type="InterPro" id="IPR011705">
    <property type="entry name" value="BACK"/>
</dbReference>
<evidence type="ECO:0000313" key="3">
    <source>
        <dbReference type="Proteomes" id="UP000036681"/>
    </source>
</evidence>
<dbReference type="InterPro" id="IPR000210">
    <property type="entry name" value="BTB/POZ_dom"/>
</dbReference>
<dbReference type="SMART" id="SM00225">
    <property type="entry name" value="BTB"/>
    <property type="match status" value="1"/>
</dbReference>
<dbReference type="PROSITE" id="PS50097">
    <property type="entry name" value="BTB"/>
    <property type="match status" value="1"/>
</dbReference>
<dbReference type="Pfam" id="PF00651">
    <property type="entry name" value="BTB"/>
    <property type="match status" value="1"/>
</dbReference>
<evidence type="ECO:0000256" key="1">
    <source>
        <dbReference type="SAM" id="MobiDB-lite"/>
    </source>
</evidence>
<dbReference type="PANTHER" id="PTHR22670:SF8">
    <property type="entry name" value="BTB DOMAIN-CONTAINING PROTEIN-RELATED"/>
    <property type="match status" value="1"/>
</dbReference>
<feature type="domain" description="BTB" evidence="2">
    <location>
        <begin position="32"/>
        <end position="96"/>
    </location>
</feature>
<name>A0A0M3I5M6_ASCLU</name>
<protein>
    <submittedName>
        <fullName evidence="4">BTB domain-containing protein</fullName>
    </submittedName>
</protein>
<dbReference type="InterPro" id="IPR011333">
    <property type="entry name" value="SKP1/BTB/POZ_sf"/>
</dbReference>
<keyword evidence="3" id="KW-1185">Reference proteome</keyword>
<dbReference type="WBParaSite" id="ALUE_0001226401-mRNA-1">
    <property type="protein sequence ID" value="ALUE_0001226401-mRNA-1"/>
    <property type="gene ID" value="ALUE_0001226401"/>
</dbReference>
<reference evidence="4" key="1">
    <citation type="submission" date="2017-02" db="UniProtKB">
        <authorList>
            <consortium name="WormBaseParasite"/>
        </authorList>
    </citation>
    <scope>IDENTIFICATION</scope>
</reference>
<dbReference type="Gene3D" id="3.30.710.10">
    <property type="entry name" value="Potassium Channel Kv1.1, Chain A"/>
    <property type="match status" value="1"/>
</dbReference>
<proteinExistence type="predicted"/>
<evidence type="ECO:0000313" key="4">
    <source>
        <dbReference type="WBParaSite" id="ALUE_0001226401-mRNA-1"/>
    </source>
</evidence>
<dbReference type="Gene3D" id="1.25.40.420">
    <property type="match status" value="1"/>
</dbReference>
<dbReference type="CDD" id="cd18186">
    <property type="entry name" value="BTB_POZ_ZBTB_KLHL-like"/>
    <property type="match status" value="1"/>
</dbReference>
<accession>A0A0M3I5M6</accession>
<feature type="region of interest" description="Disordered" evidence="1">
    <location>
        <begin position="369"/>
        <end position="431"/>
    </location>
</feature>
<feature type="compositionally biased region" description="Polar residues" evidence="1">
    <location>
        <begin position="409"/>
        <end position="420"/>
    </location>
</feature>
<evidence type="ECO:0000259" key="2">
    <source>
        <dbReference type="PROSITE" id="PS50097"/>
    </source>
</evidence>
<sequence>MIRCVSSNLNAHLIRVGEYLRKSRASYDKRFVDVEIICDNQKDYVHSLVANIHSSFVRETMNNISPPFRIIMNGYRAQSISRIIDWMYSGEIEFNIKHLVDYLAITAALGVEELHTELQSYLLKLATTHSYLRVPCINIAFQPHYKVSRNVRLQLLLIFAREHYALSKDDLHKLSAASLSALLNSSEISFNEKIDIVNIALLWLKDERHKASIDEVLSSIRIQNLSEAERQAFIDHLKRRFADTDHDSRKTLHVYSDDQRHVIFMPQSHNLGEGRLSTAIYQRTPHESVTPSHCSTAVSAPMSGRSFNQYSSRTDGELLQMGFNQQSSSYPYQLKVGHGGQSLDGINQGGFNRYGSYGSSGQLFAGVPQQQHDQFKGRVGVGPSDSLSHIQRSPIITAREFSPLEGRKGSSTSQSHQQSLRNDENRPTANCSTAYVSHSNIKSV</sequence>
<dbReference type="Pfam" id="PF07707">
    <property type="entry name" value="BACK"/>
    <property type="match status" value="1"/>
</dbReference>
<dbReference type="SUPFAM" id="SSF54695">
    <property type="entry name" value="POZ domain"/>
    <property type="match status" value="1"/>
</dbReference>
<organism evidence="3 4">
    <name type="scientific">Ascaris lumbricoides</name>
    <name type="common">Giant roundworm</name>
    <dbReference type="NCBI Taxonomy" id="6252"/>
    <lineage>
        <taxon>Eukaryota</taxon>
        <taxon>Metazoa</taxon>
        <taxon>Ecdysozoa</taxon>
        <taxon>Nematoda</taxon>
        <taxon>Chromadorea</taxon>
        <taxon>Rhabditida</taxon>
        <taxon>Spirurina</taxon>
        <taxon>Ascaridomorpha</taxon>
        <taxon>Ascaridoidea</taxon>
        <taxon>Ascarididae</taxon>
        <taxon>Ascaris</taxon>
    </lineage>
</organism>
<dbReference type="Proteomes" id="UP000036681">
    <property type="component" value="Unplaced"/>
</dbReference>
<dbReference type="PANTHER" id="PTHR22670">
    <property type="entry name" value="BTB DOMAIN-CONTAINING PROTEIN-RELATED-RELATED"/>
    <property type="match status" value="1"/>
</dbReference>
<dbReference type="AlphaFoldDB" id="A0A0M3I5M6"/>